<name>A0A5C6V916_9BURK</name>
<proteinExistence type="predicted"/>
<comment type="caution">
    <text evidence="3">The sequence shown here is derived from an EMBL/GenBank/DDBJ whole genome shotgun (WGS) entry which is preliminary data.</text>
</comment>
<keyword evidence="1" id="KW-0732">Signal</keyword>
<reference evidence="2 5" key="3">
    <citation type="submission" date="2024-01" db="EMBL/GenBank/DDBJ databases">
        <title>The diversity of rhizobia nodulating Mimosa spp. in eleven states of Brazil covering several biomes is determined by host plant, location, and edaphic factors.</title>
        <authorList>
            <person name="Rouws L."/>
            <person name="Barauna A."/>
            <person name="Beukes C."/>
            <person name="De Faria S.M."/>
            <person name="Gross E."/>
            <person name="Dos Reis Junior F.B."/>
            <person name="Simon M."/>
            <person name="Maluk M."/>
            <person name="Odee D.W."/>
            <person name="Kenicer G."/>
            <person name="Young J.P.W."/>
            <person name="Reis V.M."/>
            <person name="Zilli J."/>
            <person name="James E.K."/>
        </authorList>
    </citation>
    <scope>NUCLEOTIDE SEQUENCE [LARGE SCALE GENOMIC DNA]</scope>
    <source>
        <strain evidence="2 5">JPY530</strain>
    </source>
</reference>
<evidence type="ECO:0000256" key="1">
    <source>
        <dbReference type="SAM" id="SignalP"/>
    </source>
</evidence>
<evidence type="ECO:0000313" key="2">
    <source>
        <dbReference type="EMBL" id="MEM5338536.1"/>
    </source>
</evidence>
<feature type="chain" id="PRO_5022752137" evidence="1">
    <location>
        <begin position="31"/>
        <end position="136"/>
    </location>
</feature>
<protein>
    <submittedName>
        <fullName evidence="3">Uncharacterized protein</fullName>
    </submittedName>
</protein>
<reference evidence="3" key="2">
    <citation type="submission" date="2019-08" db="EMBL/GenBank/DDBJ databases">
        <authorList>
            <person name="Im W.-T."/>
        </authorList>
    </citation>
    <scope>NUCLEOTIDE SEQUENCE</scope>
    <source>
        <strain evidence="3">NF 2-5-3</strain>
    </source>
</reference>
<dbReference type="EMBL" id="VOQS01000005">
    <property type="protein sequence ID" value="TXC80981.1"/>
    <property type="molecule type" value="Genomic_DNA"/>
</dbReference>
<organism evidence="3 4">
    <name type="scientific">Paraburkholderia azotifigens</name>
    <dbReference type="NCBI Taxonomy" id="2057004"/>
    <lineage>
        <taxon>Bacteria</taxon>
        <taxon>Pseudomonadati</taxon>
        <taxon>Pseudomonadota</taxon>
        <taxon>Betaproteobacteria</taxon>
        <taxon>Burkholderiales</taxon>
        <taxon>Burkholderiaceae</taxon>
        <taxon>Paraburkholderia</taxon>
    </lineage>
</organism>
<dbReference type="Proteomes" id="UP000321776">
    <property type="component" value="Unassembled WGS sequence"/>
</dbReference>
<dbReference type="Proteomes" id="UP001481677">
    <property type="component" value="Unassembled WGS sequence"/>
</dbReference>
<dbReference type="EMBL" id="JAZHGA010000001">
    <property type="protein sequence ID" value="MEM5338536.1"/>
    <property type="molecule type" value="Genomic_DNA"/>
</dbReference>
<dbReference type="RefSeq" id="WP_147238337.1">
    <property type="nucleotide sequence ID" value="NZ_JAZHFZ010000001.1"/>
</dbReference>
<evidence type="ECO:0000313" key="3">
    <source>
        <dbReference type="EMBL" id="TXC80981.1"/>
    </source>
</evidence>
<sequence>MKRSDTGRASIGLRLSLIAVLTLAGSSGFAAGNAEVGPAVSTAASSARNPLTLMIQSPAGGAVRLTYVPDDGWKADQAVTVARAAVSVPQPDADPALDEATRKPMTVFIDGPTGFTYFWSREHGWKFVGRLTDRLQ</sequence>
<feature type="signal peptide" evidence="1">
    <location>
        <begin position="1"/>
        <end position="30"/>
    </location>
</feature>
<keyword evidence="5" id="KW-1185">Reference proteome</keyword>
<accession>A0A5C6V916</accession>
<evidence type="ECO:0000313" key="4">
    <source>
        <dbReference type="Proteomes" id="UP000321776"/>
    </source>
</evidence>
<gene>
    <name evidence="3" type="ORF">FRZ40_43045</name>
    <name evidence="2" type="ORF">V4C56_02725</name>
</gene>
<evidence type="ECO:0000313" key="5">
    <source>
        <dbReference type="Proteomes" id="UP001481677"/>
    </source>
</evidence>
<dbReference type="AlphaFoldDB" id="A0A5C6V916"/>
<reference evidence="3 4" key="1">
    <citation type="journal article" date="2018" name="Int. J. Syst. Evol. Microbiol.">
        <title>Paraburkholderia azotifigens sp. nov., a nitrogen-fixing bacterium isolated from paddy soil.</title>
        <authorList>
            <person name="Choi G.M."/>
            <person name="Im W.T."/>
        </authorList>
    </citation>
    <scope>NUCLEOTIDE SEQUENCE [LARGE SCALE GENOMIC DNA]</scope>
    <source>
        <strain evidence="3 4">NF 2-5-3</strain>
    </source>
</reference>